<keyword evidence="2" id="KW-1185">Reference proteome</keyword>
<dbReference type="EMBL" id="JADAQX010000420">
    <property type="protein sequence ID" value="KAF8820313.1"/>
    <property type="molecule type" value="Genomic_DNA"/>
</dbReference>
<name>A0ABQ7J8J2_9APIC</name>
<sequence length="63" mass="7284">MWIVDEEMFATELFRKSSDCNEAIAFYDLRRVRLSSHWRIQKDLALIYAAANSIAGDSTDTIK</sequence>
<evidence type="ECO:0000313" key="1">
    <source>
        <dbReference type="EMBL" id="KAF8820313.1"/>
    </source>
</evidence>
<evidence type="ECO:0000313" key="2">
    <source>
        <dbReference type="Proteomes" id="UP000823046"/>
    </source>
</evidence>
<protein>
    <submittedName>
        <fullName evidence="1">Uncharacterized protein</fullName>
    </submittedName>
</protein>
<dbReference type="Proteomes" id="UP000823046">
    <property type="component" value="Unassembled WGS sequence"/>
</dbReference>
<reference evidence="1 2" key="1">
    <citation type="journal article" date="2020" name="bioRxiv">
        <title>Metabolic contributions of an alphaproteobacterial endosymbiont in the apicomplexan Cardiosporidium cionae.</title>
        <authorList>
            <person name="Hunter E.S."/>
            <person name="Paight C.J."/>
            <person name="Lane C.E."/>
        </authorList>
    </citation>
    <scope>NUCLEOTIDE SEQUENCE [LARGE SCALE GENOMIC DNA]</scope>
    <source>
        <strain evidence="1">ESH_2018</strain>
    </source>
</reference>
<organism evidence="1 2">
    <name type="scientific">Cardiosporidium cionae</name>
    <dbReference type="NCBI Taxonomy" id="476202"/>
    <lineage>
        <taxon>Eukaryota</taxon>
        <taxon>Sar</taxon>
        <taxon>Alveolata</taxon>
        <taxon>Apicomplexa</taxon>
        <taxon>Aconoidasida</taxon>
        <taxon>Nephromycida</taxon>
        <taxon>Cardiosporidium</taxon>
    </lineage>
</organism>
<comment type="caution">
    <text evidence="1">The sequence shown here is derived from an EMBL/GenBank/DDBJ whole genome shotgun (WGS) entry which is preliminary data.</text>
</comment>
<accession>A0ABQ7J8J2</accession>
<gene>
    <name evidence="1" type="ORF">IE077_003300</name>
</gene>
<proteinExistence type="predicted"/>